<dbReference type="SUPFAM" id="SSF50891">
    <property type="entry name" value="Cyclophilin-like"/>
    <property type="match status" value="1"/>
</dbReference>
<dbReference type="EC" id="5.2.1.8" evidence="2"/>
<dbReference type="PRINTS" id="PR00153">
    <property type="entry name" value="CSAPPISMRASE"/>
</dbReference>
<feature type="region of interest" description="Disordered" evidence="8">
    <location>
        <begin position="1"/>
        <end position="32"/>
    </location>
</feature>
<sequence length="629" mass="69440">MTDTQEEPDVGPAPPPEGVEDEEEEAADVGPVLPKAKKRKVLEYEQSYLHTLPLTDMYEKSYMHRDIVTQVAVAQQADFFITASTDGHIKFWKKQPLGVEFAKHYKAHLGPVMGLAVSSDSTLCASISTDRTAKVFDVASFDMIAMLRLPFVPGCVEWCFQRGADKAKLAISDSGTGLIHVYDIRSGSNEPVQELGSLHTQPVTAMRYNSAADAMISTDSKGVIEYWSADTYRQPEEVQFGFKMDTDLYTLAKAKTVAHSIDVSKDGSKFVTFSADRKVRVFRYATGKLSRTYDESLQAANDLQRSESELYRLDPIDYGRRVAIEKELMADPEAPKPNAIFDESGNFLLYPTILGIKVVNLVTNRVVKIIGKVENTERFLSIALYQGIPKKNKRLPAGPDAKIVQPDPTLLCCAFQKQRLYLFTQREPAESEDMAAARDVFNERPVGEAAAAALEAGGTTAGPSALELPRGAIIHTNKGDIFLKLFPDECPKTVENFTTHAKTGYYDGIIFHRVIKGFMLQTGDPLGNGTGGESIWGGEFEDEITRNLRHDRPFTVSMANAGPGTNGSQFFITTVPTPWLDGKHTVFGRVVKGMDVVVAIEKVKTHPKSDKPLEDVHMLNIEVKATVES</sequence>
<keyword evidence="4" id="KW-0677">Repeat</keyword>
<evidence type="ECO:0000313" key="11">
    <source>
        <dbReference type="Proteomes" id="UP001055712"/>
    </source>
</evidence>
<dbReference type="GO" id="GO:0003755">
    <property type="term" value="F:peptidyl-prolyl cis-trans isomerase activity"/>
    <property type="evidence" value="ECO:0007669"/>
    <property type="project" value="UniProtKB-KW"/>
</dbReference>
<feature type="domain" description="PPIase cyclophilin-type" evidence="9">
    <location>
        <begin position="475"/>
        <end position="623"/>
    </location>
</feature>
<evidence type="ECO:0000256" key="4">
    <source>
        <dbReference type="ARBA" id="ARBA00022737"/>
    </source>
</evidence>
<keyword evidence="5" id="KW-0697">Rotamase</keyword>
<evidence type="ECO:0000256" key="7">
    <source>
        <dbReference type="PROSITE-ProRule" id="PRU00221"/>
    </source>
</evidence>
<evidence type="ECO:0000256" key="2">
    <source>
        <dbReference type="ARBA" id="ARBA00013194"/>
    </source>
</evidence>
<dbReference type="EMBL" id="SIDB01000005">
    <property type="protein sequence ID" value="KAI3432683.1"/>
    <property type="molecule type" value="Genomic_DNA"/>
</dbReference>
<dbReference type="GO" id="GO:0005634">
    <property type="term" value="C:nucleus"/>
    <property type="evidence" value="ECO:0007669"/>
    <property type="project" value="UniProtKB-ARBA"/>
</dbReference>
<evidence type="ECO:0000256" key="5">
    <source>
        <dbReference type="ARBA" id="ARBA00023110"/>
    </source>
</evidence>
<comment type="catalytic activity">
    <reaction evidence="1">
        <text>[protein]-peptidylproline (omega=180) = [protein]-peptidylproline (omega=0)</text>
        <dbReference type="Rhea" id="RHEA:16237"/>
        <dbReference type="Rhea" id="RHEA-COMP:10747"/>
        <dbReference type="Rhea" id="RHEA-COMP:10748"/>
        <dbReference type="ChEBI" id="CHEBI:83833"/>
        <dbReference type="ChEBI" id="CHEBI:83834"/>
        <dbReference type="EC" id="5.2.1.8"/>
    </reaction>
</comment>
<dbReference type="InterPro" id="IPR001680">
    <property type="entry name" value="WD40_rpt"/>
</dbReference>
<dbReference type="SUPFAM" id="SSF50978">
    <property type="entry name" value="WD40 repeat-like"/>
    <property type="match status" value="1"/>
</dbReference>
<evidence type="ECO:0000256" key="3">
    <source>
        <dbReference type="ARBA" id="ARBA00022574"/>
    </source>
</evidence>
<evidence type="ECO:0000259" key="9">
    <source>
        <dbReference type="PROSITE" id="PS50072"/>
    </source>
</evidence>
<dbReference type="InterPro" id="IPR044666">
    <property type="entry name" value="Cyclophilin_A-like"/>
</dbReference>
<gene>
    <name evidence="10" type="ORF">D9Q98_004226</name>
</gene>
<dbReference type="PROSITE" id="PS50082">
    <property type="entry name" value="WD_REPEATS_2"/>
    <property type="match status" value="1"/>
</dbReference>
<dbReference type="OrthoDB" id="10264753at2759"/>
<dbReference type="CDD" id="cd01927">
    <property type="entry name" value="cyclophilin_WD40"/>
    <property type="match status" value="1"/>
</dbReference>
<feature type="compositionally biased region" description="Acidic residues" evidence="8">
    <location>
        <begin position="18"/>
        <end position="27"/>
    </location>
</feature>
<dbReference type="InterPro" id="IPR036322">
    <property type="entry name" value="WD40_repeat_dom_sf"/>
</dbReference>
<dbReference type="InterPro" id="IPR002130">
    <property type="entry name" value="Cyclophilin-type_PPIase_dom"/>
</dbReference>
<dbReference type="Proteomes" id="UP001055712">
    <property type="component" value="Unassembled WGS sequence"/>
</dbReference>
<evidence type="ECO:0000256" key="6">
    <source>
        <dbReference type="ARBA" id="ARBA00023235"/>
    </source>
</evidence>
<name>A0A9D4YYF6_CHLVU</name>
<organism evidence="10 11">
    <name type="scientific">Chlorella vulgaris</name>
    <name type="common">Green alga</name>
    <dbReference type="NCBI Taxonomy" id="3077"/>
    <lineage>
        <taxon>Eukaryota</taxon>
        <taxon>Viridiplantae</taxon>
        <taxon>Chlorophyta</taxon>
        <taxon>core chlorophytes</taxon>
        <taxon>Trebouxiophyceae</taxon>
        <taxon>Chlorellales</taxon>
        <taxon>Chlorellaceae</taxon>
        <taxon>Chlorella clade</taxon>
        <taxon>Chlorella</taxon>
    </lineage>
</organism>
<dbReference type="AlphaFoldDB" id="A0A9D4YYF6"/>
<dbReference type="Gene3D" id="2.40.100.10">
    <property type="entry name" value="Cyclophilin-like"/>
    <property type="match status" value="1"/>
</dbReference>
<keyword evidence="6" id="KW-0413">Isomerase</keyword>
<proteinExistence type="predicted"/>
<dbReference type="Gene3D" id="2.130.10.10">
    <property type="entry name" value="YVTN repeat-like/Quinoprotein amine dehydrogenase"/>
    <property type="match status" value="1"/>
</dbReference>
<protein>
    <recommendedName>
        <fullName evidence="2">peptidylprolyl isomerase</fullName>
        <ecNumber evidence="2">5.2.1.8</ecNumber>
    </recommendedName>
</protein>
<evidence type="ECO:0000256" key="1">
    <source>
        <dbReference type="ARBA" id="ARBA00000971"/>
    </source>
</evidence>
<feature type="repeat" description="WD" evidence="7">
    <location>
        <begin position="61"/>
        <end position="93"/>
    </location>
</feature>
<dbReference type="Pfam" id="PF00400">
    <property type="entry name" value="WD40"/>
    <property type="match status" value="2"/>
</dbReference>
<keyword evidence="11" id="KW-1185">Reference proteome</keyword>
<evidence type="ECO:0000256" key="8">
    <source>
        <dbReference type="SAM" id="MobiDB-lite"/>
    </source>
</evidence>
<dbReference type="PANTHER" id="PTHR45625">
    <property type="entry name" value="PEPTIDYL-PROLYL CIS-TRANS ISOMERASE-RELATED"/>
    <property type="match status" value="1"/>
</dbReference>
<dbReference type="Pfam" id="PF00160">
    <property type="entry name" value="Pro_isomerase"/>
    <property type="match status" value="1"/>
</dbReference>
<dbReference type="SMART" id="SM00320">
    <property type="entry name" value="WD40"/>
    <property type="match status" value="4"/>
</dbReference>
<keyword evidence="3 7" id="KW-0853">WD repeat</keyword>
<comment type="caution">
    <text evidence="10">The sequence shown here is derived from an EMBL/GenBank/DDBJ whole genome shotgun (WGS) entry which is preliminary data.</text>
</comment>
<dbReference type="InterPro" id="IPR015943">
    <property type="entry name" value="WD40/YVTN_repeat-like_dom_sf"/>
</dbReference>
<dbReference type="PROSITE" id="PS50072">
    <property type="entry name" value="CSA_PPIASE_2"/>
    <property type="match status" value="1"/>
</dbReference>
<accession>A0A9D4YYF6</accession>
<dbReference type="PANTHER" id="PTHR45625:SF4">
    <property type="entry name" value="PEPTIDYLPROLYL ISOMERASE DOMAIN AND WD REPEAT-CONTAINING PROTEIN 1"/>
    <property type="match status" value="1"/>
</dbReference>
<dbReference type="PROSITE" id="PS50294">
    <property type="entry name" value="WD_REPEATS_REGION"/>
    <property type="match status" value="1"/>
</dbReference>
<evidence type="ECO:0000313" key="10">
    <source>
        <dbReference type="EMBL" id="KAI3432683.1"/>
    </source>
</evidence>
<reference evidence="10" key="1">
    <citation type="journal article" date="2019" name="Plant J.">
        <title>Chlorella vulgaris genome assembly and annotation reveals the molecular basis for metabolic acclimation to high light conditions.</title>
        <authorList>
            <person name="Cecchin M."/>
            <person name="Marcolungo L."/>
            <person name="Rossato M."/>
            <person name="Girolomoni L."/>
            <person name="Cosentino E."/>
            <person name="Cuine S."/>
            <person name="Li-Beisson Y."/>
            <person name="Delledonne M."/>
            <person name="Ballottari M."/>
        </authorList>
    </citation>
    <scope>NUCLEOTIDE SEQUENCE</scope>
    <source>
        <strain evidence="10">211/11P</strain>
    </source>
</reference>
<reference evidence="10" key="2">
    <citation type="submission" date="2020-11" db="EMBL/GenBank/DDBJ databases">
        <authorList>
            <person name="Cecchin M."/>
            <person name="Marcolungo L."/>
            <person name="Rossato M."/>
            <person name="Girolomoni L."/>
            <person name="Cosentino E."/>
            <person name="Cuine S."/>
            <person name="Li-Beisson Y."/>
            <person name="Delledonne M."/>
            <person name="Ballottari M."/>
        </authorList>
    </citation>
    <scope>NUCLEOTIDE SEQUENCE</scope>
    <source>
        <strain evidence="10">211/11P</strain>
        <tissue evidence="10">Whole cell</tissue>
    </source>
</reference>
<dbReference type="FunFam" id="2.40.100.10:FF:000003">
    <property type="entry name" value="Peptidylprolyl isomerase domain and WD repeat-containing 1"/>
    <property type="match status" value="1"/>
</dbReference>
<dbReference type="InterPro" id="IPR029000">
    <property type="entry name" value="Cyclophilin-like_dom_sf"/>
</dbReference>